<evidence type="ECO:0000259" key="1">
    <source>
        <dbReference type="Pfam" id="PF09068"/>
    </source>
</evidence>
<dbReference type="EMBL" id="QNGE01000011">
    <property type="protein sequence ID" value="KAA3682459.1"/>
    <property type="molecule type" value="Genomic_DNA"/>
</dbReference>
<dbReference type="PANTHER" id="PTHR12268:SF27">
    <property type="entry name" value="DYSTROBREVIN, ISOFORM F"/>
    <property type="match status" value="1"/>
</dbReference>
<dbReference type="PANTHER" id="PTHR12268">
    <property type="entry name" value="E3 UBIQUITIN-PROTEIN LIGASE KCMF1"/>
    <property type="match status" value="1"/>
</dbReference>
<evidence type="ECO:0008006" key="5">
    <source>
        <dbReference type="Google" id="ProtNLM"/>
    </source>
</evidence>
<dbReference type="InterPro" id="IPR015154">
    <property type="entry name" value="EF-hand_dom_typ2"/>
</dbReference>
<dbReference type="SUPFAM" id="SSF50630">
    <property type="entry name" value="Acid proteases"/>
    <property type="match status" value="1"/>
</dbReference>
<comment type="caution">
    <text evidence="3">The sequence shown here is derived from an EMBL/GenBank/DDBJ whole genome shotgun (WGS) entry which is preliminary data.</text>
</comment>
<dbReference type="Gene3D" id="1.10.238.10">
    <property type="entry name" value="EF-hand"/>
    <property type="match status" value="1"/>
</dbReference>
<keyword evidence="4" id="KW-1185">Reference proteome</keyword>
<dbReference type="Gene3D" id="3.30.70.270">
    <property type="match status" value="1"/>
</dbReference>
<dbReference type="SUPFAM" id="SSF56672">
    <property type="entry name" value="DNA/RNA polymerases"/>
    <property type="match status" value="1"/>
</dbReference>
<dbReference type="Pfam" id="PF09069">
    <property type="entry name" value="EF-hand_3"/>
    <property type="match status" value="2"/>
</dbReference>
<gene>
    <name evidence="3" type="ORF">DEA37_0012375</name>
</gene>
<dbReference type="Gene3D" id="3.10.10.10">
    <property type="entry name" value="HIV Type 1 Reverse Transcriptase, subunit A, domain 1"/>
    <property type="match status" value="1"/>
</dbReference>
<accession>A0A5J4P440</accession>
<dbReference type="GO" id="GO:0005886">
    <property type="term" value="C:plasma membrane"/>
    <property type="evidence" value="ECO:0007669"/>
    <property type="project" value="TreeGrafter"/>
</dbReference>
<dbReference type="AlphaFoldDB" id="A0A5J4P440"/>
<dbReference type="InterPro" id="IPR011992">
    <property type="entry name" value="EF-hand-dom_pair"/>
</dbReference>
<feature type="domain" description="EF-hand" evidence="1">
    <location>
        <begin position="119"/>
        <end position="254"/>
    </location>
</feature>
<dbReference type="GO" id="GO:0045202">
    <property type="term" value="C:synapse"/>
    <property type="evidence" value="ECO:0007669"/>
    <property type="project" value="TreeGrafter"/>
</dbReference>
<evidence type="ECO:0000313" key="3">
    <source>
        <dbReference type="EMBL" id="KAA3682459.1"/>
    </source>
</evidence>
<protein>
    <recommendedName>
        <fullName evidence="5">Peptidase A2 domain-containing protein</fullName>
    </recommendedName>
</protein>
<dbReference type="Proteomes" id="UP000324629">
    <property type="component" value="Unassembled WGS sequence"/>
</dbReference>
<dbReference type="InterPro" id="IPR001969">
    <property type="entry name" value="Aspartic_peptidase_AS"/>
</dbReference>
<dbReference type="InterPro" id="IPR043128">
    <property type="entry name" value="Rev_trsase/Diguanyl_cyclase"/>
</dbReference>
<organism evidence="3 4">
    <name type="scientific">Paragonimus westermani</name>
    <dbReference type="NCBI Taxonomy" id="34504"/>
    <lineage>
        <taxon>Eukaryota</taxon>
        <taxon>Metazoa</taxon>
        <taxon>Spiralia</taxon>
        <taxon>Lophotrochozoa</taxon>
        <taxon>Platyhelminthes</taxon>
        <taxon>Trematoda</taxon>
        <taxon>Digenea</taxon>
        <taxon>Plagiorchiida</taxon>
        <taxon>Troglotremata</taxon>
        <taxon>Troglotrematidae</taxon>
        <taxon>Paragonimus</taxon>
    </lineage>
</organism>
<dbReference type="InterPro" id="IPR021109">
    <property type="entry name" value="Peptidase_aspartic_dom_sf"/>
</dbReference>
<reference evidence="3 4" key="1">
    <citation type="journal article" date="2019" name="Gigascience">
        <title>Whole-genome sequence of the oriental lung fluke Paragonimus westermani.</title>
        <authorList>
            <person name="Oey H."/>
            <person name="Zakrzewski M."/>
            <person name="Narain K."/>
            <person name="Devi K.R."/>
            <person name="Agatsuma T."/>
            <person name="Nawaratna S."/>
            <person name="Gobert G.N."/>
            <person name="Jones M.K."/>
            <person name="Ragan M.A."/>
            <person name="McManus D.P."/>
            <person name="Krause L."/>
        </authorList>
    </citation>
    <scope>NUCLEOTIDE SEQUENCE [LARGE SCALE GENOMIC DNA]</scope>
    <source>
        <strain evidence="3 4">IND2009</strain>
    </source>
</reference>
<dbReference type="InterPro" id="IPR050774">
    <property type="entry name" value="KCMF1/Dystrophin"/>
</dbReference>
<feature type="domain" description="EF-hand" evidence="2">
    <location>
        <begin position="261"/>
        <end position="315"/>
    </location>
</feature>
<dbReference type="PROSITE" id="PS00141">
    <property type="entry name" value="ASP_PROTEASE"/>
    <property type="match status" value="1"/>
</dbReference>
<dbReference type="InterPro" id="IPR015153">
    <property type="entry name" value="EF-hand_dom_typ1"/>
</dbReference>
<dbReference type="GO" id="GO:0099536">
    <property type="term" value="P:synaptic signaling"/>
    <property type="evidence" value="ECO:0007669"/>
    <property type="project" value="TreeGrafter"/>
</dbReference>
<dbReference type="GO" id="GO:0006508">
    <property type="term" value="P:proteolysis"/>
    <property type="evidence" value="ECO:0007669"/>
    <property type="project" value="InterPro"/>
</dbReference>
<dbReference type="InterPro" id="IPR043502">
    <property type="entry name" value="DNA/RNA_pol_sf"/>
</dbReference>
<proteinExistence type="predicted"/>
<sequence>MITNNNVPFSQPTHSSTLVPQTSVLSNSIFAGYKMLNSSENAQMISANNVYPGPSVNQFQMISGQTPQSQLLAMSSSQTQLPFQHHFPIPYGNPIPLRPGKPLVGAVVPGANSIGFKRLLAELKARQFDLIRFAAYRTASKLRYLQQRTLFCFMDLWRVVETFREFGLHQVTDQQTTLDYAGTGRLLARIYSELVAPAPAVPQTKPAQRPTQPVDPNLVNLANEVLLSWLIYALDVCATGRLTVNSLKIALSTLANAKPSDKFRYHFTLLSDPSGALIQAKFEIYLQDLLRLPISVFEGTNFFFTTEAAQSMWSGFTVTLCAHYMLQYRVAYRIVRRLLAIGSVFDPTNFYTSLQTIILKPLEKAKNILIEEFLERMMADPGPQLLVWLTIFHRLAAVENKSLFTNVPRDEYIEFPLSYMRVHHLQAGIPESELEKLLLFCTKNLSFVFQDSGYRQIDGVAMDSPLCPNLADGFVAKLEQQPFEDGDVRMLLENMEDVAEVVGVKTDRGTLAALRTLVKSRAKAVLDAARRGPAKMEWAAAKEAMVAAFDSPADRQEVMQRFKATRLGQGADPPVFATTLQGLLDRALPVLDQEPRRQLLTEQFIEGLPVAVRDQVRIAHVVRPMDFNDLAKVTRELAVMSVTSVDANSNTDKKTLEEMRKAMEQLAADVSALRTASRKNDQPGGCFICRSENKVFRECCFCWAGQQVMGAIGRGAVHTRVEVDGEVEQCLVDTGAAISLIARAEKQNLEPTPMMIRTVGETRQTTLGADFLAAKDAVIDLKLKKLSTRYGSLTFIRQRKDSVTHVRKVKTLICTAPLLQSTVEKYSGVFTNDDDPYGFCNWIAHEIPTIGTFRPHGPRRILVHLEEELRRQIQNMLSEDKSTRKYRFCVDFRRLNEVTRNTVVPIPSVADILDKLQQAKLFTVLD</sequence>
<evidence type="ECO:0000313" key="4">
    <source>
        <dbReference type="Proteomes" id="UP000324629"/>
    </source>
</evidence>
<dbReference type="Pfam" id="PF09068">
    <property type="entry name" value="EF-hand_2"/>
    <property type="match status" value="1"/>
</dbReference>
<evidence type="ECO:0000259" key="2">
    <source>
        <dbReference type="Pfam" id="PF09069"/>
    </source>
</evidence>
<feature type="domain" description="EF-hand" evidence="2">
    <location>
        <begin position="362"/>
        <end position="396"/>
    </location>
</feature>
<name>A0A5J4P440_9TREM</name>
<dbReference type="GO" id="GO:0004190">
    <property type="term" value="F:aspartic-type endopeptidase activity"/>
    <property type="evidence" value="ECO:0007669"/>
    <property type="project" value="InterPro"/>
</dbReference>
<dbReference type="SUPFAM" id="SSF47473">
    <property type="entry name" value="EF-hand"/>
    <property type="match status" value="2"/>
</dbReference>